<evidence type="ECO:0000313" key="3">
    <source>
        <dbReference type="Proteomes" id="UP000013909"/>
    </source>
</evidence>
<proteinExistence type="predicted"/>
<dbReference type="SUPFAM" id="SSF52540">
    <property type="entry name" value="P-loop containing nucleoside triphosphate hydrolases"/>
    <property type="match status" value="1"/>
</dbReference>
<dbReference type="AlphaFoldDB" id="R7ZP38"/>
<dbReference type="STRING" id="1232681.ADIS_3638"/>
<dbReference type="PATRIC" id="fig|1288963.3.peg.3629"/>
<dbReference type="RefSeq" id="WP_010855769.1">
    <property type="nucleotide sequence ID" value="NZ_AQHR01000094.1"/>
</dbReference>
<accession>R7ZP38</accession>
<feature type="domain" description="Sulfotransferase" evidence="1">
    <location>
        <begin position="98"/>
        <end position="197"/>
    </location>
</feature>
<gene>
    <name evidence="2" type="ORF">ADIS_3638</name>
</gene>
<reference evidence="2 3" key="1">
    <citation type="submission" date="2013-02" db="EMBL/GenBank/DDBJ databases">
        <title>A novel strain isolated from Lonar lake, Maharashtra, India.</title>
        <authorList>
            <person name="Singh A."/>
        </authorList>
    </citation>
    <scope>NUCLEOTIDE SEQUENCE [LARGE SCALE GENOMIC DNA]</scope>
    <source>
        <strain evidence="2 3">AK24</strain>
    </source>
</reference>
<evidence type="ECO:0000313" key="2">
    <source>
        <dbReference type="EMBL" id="EON75881.1"/>
    </source>
</evidence>
<dbReference type="Proteomes" id="UP000013909">
    <property type="component" value="Unassembled WGS sequence"/>
</dbReference>
<name>R7ZP38_9BACT</name>
<sequence length="296" mass="35095">MEVYVHIGIHKTGSTLFQKRIFNKLEGIYYVPRDESLAFKKYILYTDDFEFDVEKAREIFNEIPKVDKQKKVLISDEELYGNPYWATIDRKRNIDRLINIFAPNIKIIVFIRNQNTLLNSLYNQYIKTGGTANLNSFLSYKKYPHCVNIEYFCFDKYLTYIITSIERQNIKIILFEEFKKNSRKTILDIIDFLKIPEPTITENDLLTTNESINNTLLPFLRFTNKFTKSVKNPFSFLNLKVHLSLRALTYKLSKIFPKDKKKPIFSMDDINHIKQSNKNLSEILNTDLSKYNYPLN</sequence>
<keyword evidence="3" id="KW-1185">Reference proteome</keyword>
<dbReference type="Pfam" id="PF00685">
    <property type="entry name" value="Sulfotransfer_1"/>
    <property type="match status" value="1"/>
</dbReference>
<dbReference type="GO" id="GO:0008146">
    <property type="term" value="F:sulfotransferase activity"/>
    <property type="evidence" value="ECO:0007669"/>
    <property type="project" value="InterPro"/>
</dbReference>
<dbReference type="EMBL" id="AQHR01000094">
    <property type="protein sequence ID" value="EON75881.1"/>
    <property type="molecule type" value="Genomic_DNA"/>
</dbReference>
<organism evidence="2 3">
    <name type="scientific">Lunatimonas lonarensis</name>
    <dbReference type="NCBI Taxonomy" id="1232681"/>
    <lineage>
        <taxon>Bacteria</taxon>
        <taxon>Pseudomonadati</taxon>
        <taxon>Bacteroidota</taxon>
        <taxon>Cytophagia</taxon>
        <taxon>Cytophagales</taxon>
        <taxon>Cyclobacteriaceae</taxon>
    </lineage>
</organism>
<evidence type="ECO:0000259" key="1">
    <source>
        <dbReference type="Pfam" id="PF00685"/>
    </source>
</evidence>
<dbReference type="InterPro" id="IPR000863">
    <property type="entry name" value="Sulfotransferase_dom"/>
</dbReference>
<dbReference type="Gene3D" id="3.40.50.300">
    <property type="entry name" value="P-loop containing nucleotide triphosphate hydrolases"/>
    <property type="match status" value="1"/>
</dbReference>
<comment type="caution">
    <text evidence="2">The sequence shown here is derived from an EMBL/GenBank/DDBJ whole genome shotgun (WGS) entry which is preliminary data.</text>
</comment>
<protein>
    <recommendedName>
        <fullName evidence="1">Sulfotransferase domain-containing protein</fullName>
    </recommendedName>
</protein>
<dbReference type="InterPro" id="IPR027417">
    <property type="entry name" value="P-loop_NTPase"/>
</dbReference>
<dbReference type="OrthoDB" id="1429617at2"/>